<feature type="signal peptide" evidence="2">
    <location>
        <begin position="1"/>
        <end position="25"/>
    </location>
</feature>
<dbReference type="RefSeq" id="WP_276267754.1">
    <property type="nucleotide sequence ID" value="NZ_JARJLM010000525.1"/>
</dbReference>
<dbReference type="PANTHER" id="PTHR42928:SF5">
    <property type="entry name" value="BLR1237 PROTEIN"/>
    <property type="match status" value="1"/>
</dbReference>
<sequence length="324" mass="34075">MDITRRHWMLAIAGMVLPSFGSAQSASWPSRPIRLLAGGVGGVTDIRARWLGERLGHALGQPVVVENYAGAGGMVGAEQVARSAPDGYTLLLTHQGIATINPHLYARVGYDPLKDFAPVTRFGYGSLLLAVPASLPVSNVAELIQFAKANPGKLNYGSPGIGTPPHLASELFRRMAGIDVTHVPYKGGGALLAALLGGQITWSMDGLTVQVPHVRSGRLRALGVTGTQRASVLPDVPTIAQAGLPGYEFSGWTGIAAPAGTPQPVIARLYAEITRISASSEAREWFAANGAEPGALSPDAFGDYIRSEYVRWGKVIHDAGIKAE</sequence>
<name>A0ABT6AY91_9BURK</name>
<reference evidence="3 4" key="1">
    <citation type="submission" date="2023-03" db="EMBL/GenBank/DDBJ databases">
        <title>Draft assemblies of triclosan tolerant bacteria isolated from returned activated sludge.</title>
        <authorList>
            <person name="Van Hamelsveld S."/>
        </authorList>
    </citation>
    <scope>NUCLEOTIDE SEQUENCE [LARGE SCALE GENOMIC DNA]</scope>
    <source>
        <strain evidence="3 4">GW210010_S58</strain>
    </source>
</reference>
<dbReference type="EMBL" id="JARJLM010000525">
    <property type="protein sequence ID" value="MDF3837595.1"/>
    <property type="molecule type" value="Genomic_DNA"/>
</dbReference>
<evidence type="ECO:0000256" key="2">
    <source>
        <dbReference type="SAM" id="SignalP"/>
    </source>
</evidence>
<dbReference type="Proteomes" id="UP001216674">
    <property type="component" value="Unassembled WGS sequence"/>
</dbReference>
<comment type="caution">
    <text evidence="3">The sequence shown here is derived from an EMBL/GenBank/DDBJ whole genome shotgun (WGS) entry which is preliminary data.</text>
</comment>
<protein>
    <submittedName>
        <fullName evidence="3">Tripartite tricarboxylate transporter substrate binding protein</fullName>
    </submittedName>
</protein>
<evidence type="ECO:0000313" key="4">
    <source>
        <dbReference type="Proteomes" id="UP001216674"/>
    </source>
</evidence>
<evidence type="ECO:0000313" key="3">
    <source>
        <dbReference type="EMBL" id="MDF3837595.1"/>
    </source>
</evidence>
<keyword evidence="4" id="KW-1185">Reference proteome</keyword>
<organism evidence="3 4">
    <name type="scientific">Cupriavidus basilensis</name>
    <dbReference type="NCBI Taxonomy" id="68895"/>
    <lineage>
        <taxon>Bacteria</taxon>
        <taxon>Pseudomonadati</taxon>
        <taxon>Pseudomonadota</taxon>
        <taxon>Betaproteobacteria</taxon>
        <taxon>Burkholderiales</taxon>
        <taxon>Burkholderiaceae</taxon>
        <taxon>Cupriavidus</taxon>
    </lineage>
</organism>
<dbReference type="Gene3D" id="3.40.190.150">
    <property type="entry name" value="Bordetella uptake gene, domain 1"/>
    <property type="match status" value="1"/>
</dbReference>
<proteinExistence type="inferred from homology"/>
<dbReference type="PANTHER" id="PTHR42928">
    <property type="entry name" value="TRICARBOXYLATE-BINDING PROTEIN"/>
    <property type="match status" value="1"/>
</dbReference>
<comment type="similarity">
    <text evidence="1">Belongs to the UPF0065 (bug) family.</text>
</comment>
<feature type="chain" id="PRO_5046076192" evidence="2">
    <location>
        <begin position="26"/>
        <end position="324"/>
    </location>
</feature>
<evidence type="ECO:0000256" key="1">
    <source>
        <dbReference type="ARBA" id="ARBA00006987"/>
    </source>
</evidence>
<keyword evidence="2" id="KW-0732">Signal</keyword>
<accession>A0ABT6AY91</accession>
<dbReference type="SUPFAM" id="SSF53850">
    <property type="entry name" value="Periplasmic binding protein-like II"/>
    <property type="match status" value="1"/>
</dbReference>
<dbReference type="CDD" id="cd13578">
    <property type="entry name" value="PBP2_Bug27"/>
    <property type="match status" value="1"/>
</dbReference>
<dbReference type="InterPro" id="IPR005064">
    <property type="entry name" value="BUG"/>
</dbReference>
<dbReference type="Gene3D" id="3.40.190.10">
    <property type="entry name" value="Periplasmic binding protein-like II"/>
    <property type="match status" value="1"/>
</dbReference>
<gene>
    <name evidence="3" type="ORF">P3W85_32315</name>
</gene>
<dbReference type="InterPro" id="IPR042100">
    <property type="entry name" value="Bug_dom1"/>
</dbReference>
<dbReference type="PIRSF" id="PIRSF017082">
    <property type="entry name" value="YflP"/>
    <property type="match status" value="1"/>
</dbReference>
<dbReference type="Pfam" id="PF03401">
    <property type="entry name" value="TctC"/>
    <property type="match status" value="1"/>
</dbReference>